<organism evidence="1 2">
    <name type="scientific">Streptosporangium fragile</name>
    <dbReference type="NCBI Taxonomy" id="46186"/>
    <lineage>
        <taxon>Bacteria</taxon>
        <taxon>Bacillati</taxon>
        <taxon>Actinomycetota</taxon>
        <taxon>Actinomycetes</taxon>
        <taxon>Streptosporangiales</taxon>
        <taxon>Streptosporangiaceae</taxon>
        <taxon>Streptosporangium</taxon>
    </lineage>
</organism>
<dbReference type="Proteomes" id="UP001500831">
    <property type="component" value="Unassembled WGS sequence"/>
</dbReference>
<keyword evidence="2" id="KW-1185">Reference proteome</keyword>
<dbReference type="EMBL" id="BAAAVI010000024">
    <property type="protein sequence ID" value="GAA2875898.1"/>
    <property type="molecule type" value="Genomic_DNA"/>
</dbReference>
<protein>
    <submittedName>
        <fullName evidence="1">Uncharacterized protein</fullName>
    </submittedName>
</protein>
<reference evidence="1 2" key="1">
    <citation type="journal article" date="2019" name="Int. J. Syst. Evol. Microbiol.">
        <title>The Global Catalogue of Microorganisms (GCM) 10K type strain sequencing project: providing services to taxonomists for standard genome sequencing and annotation.</title>
        <authorList>
            <consortium name="The Broad Institute Genomics Platform"/>
            <consortium name="The Broad Institute Genome Sequencing Center for Infectious Disease"/>
            <person name="Wu L."/>
            <person name="Ma J."/>
        </authorList>
    </citation>
    <scope>NUCLEOTIDE SEQUENCE [LARGE SCALE GENOMIC DNA]</scope>
    <source>
        <strain evidence="1 2">JCM 6242</strain>
    </source>
</reference>
<evidence type="ECO:0000313" key="1">
    <source>
        <dbReference type="EMBL" id="GAA2875898.1"/>
    </source>
</evidence>
<gene>
    <name evidence="1" type="ORF">GCM10010517_36910</name>
</gene>
<name>A0ABN3W146_9ACTN</name>
<comment type="caution">
    <text evidence="1">The sequence shown here is derived from an EMBL/GenBank/DDBJ whole genome shotgun (WGS) entry which is preliminary data.</text>
</comment>
<accession>A0ABN3W146</accession>
<evidence type="ECO:0000313" key="2">
    <source>
        <dbReference type="Proteomes" id="UP001500831"/>
    </source>
</evidence>
<proteinExistence type="predicted"/>
<sequence length="102" mass="11420">MAEKQTRHHTCTIAFPGRAFHTGKVTFETRRIKLDIPDEPEYAPVRDMHGRTVTVFASTEINGERSLKIDGRTLALRKVGVDEDADGPMDVYRAESISGPSY</sequence>